<feature type="compositionally biased region" description="Polar residues" evidence="2">
    <location>
        <begin position="549"/>
        <end position="565"/>
    </location>
</feature>
<evidence type="ECO:0000256" key="2">
    <source>
        <dbReference type="SAM" id="MobiDB-lite"/>
    </source>
</evidence>
<dbReference type="AlphaFoldDB" id="A0A9P8Y0S5"/>
<feature type="compositionally biased region" description="Polar residues" evidence="2">
    <location>
        <begin position="143"/>
        <end position="153"/>
    </location>
</feature>
<feature type="region of interest" description="Disordered" evidence="2">
    <location>
        <begin position="268"/>
        <end position="292"/>
    </location>
</feature>
<feature type="compositionally biased region" description="Polar residues" evidence="2">
    <location>
        <begin position="350"/>
        <end position="360"/>
    </location>
</feature>
<name>A0A9P8Y0S5_9PEZI</name>
<feature type="compositionally biased region" description="Basic and acidic residues" evidence="2">
    <location>
        <begin position="587"/>
        <end position="598"/>
    </location>
</feature>
<keyword evidence="4" id="KW-1185">Reference proteome</keyword>
<feature type="region of interest" description="Disordered" evidence="2">
    <location>
        <begin position="466"/>
        <end position="499"/>
    </location>
</feature>
<feature type="compositionally biased region" description="Low complexity" evidence="2">
    <location>
        <begin position="62"/>
        <end position="78"/>
    </location>
</feature>
<feature type="region of interest" description="Disordered" evidence="2">
    <location>
        <begin position="394"/>
        <end position="414"/>
    </location>
</feature>
<dbReference type="RefSeq" id="XP_046009830.1">
    <property type="nucleotide sequence ID" value="XM_046154918.1"/>
</dbReference>
<feature type="coiled-coil region" evidence="1">
    <location>
        <begin position="811"/>
        <end position="838"/>
    </location>
</feature>
<feature type="compositionally biased region" description="Basic and acidic residues" evidence="2">
    <location>
        <begin position="637"/>
        <end position="658"/>
    </location>
</feature>
<evidence type="ECO:0000313" key="4">
    <source>
        <dbReference type="Proteomes" id="UP000756346"/>
    </source>
</evidence>
<evidence type="ECO:0000256" key="1">
    <source>
        <dbReference type="SAM" id="Coils"/>
    </source>
</evidence>
<proteinExistence type="predicted"/>
<evidence type="ECO:0000313" key="3">
    <source>
        <dbReference type="EMBL" id="KAH7026613.1"/>
    </source>
</evidence>
<feature type="compositionally biased region" description="Polar residues" evidence="2">
    <location>
        <begin position="309"/>
        <end position="325"/>
    </location>
</feature>
<dbReference type="EMBL" id="JAGTJQ010000008">
    <property type="protein sequence ID" value="KAH7026613.1"/>
    <property type="molecule type" value="Genomic_DNA"/>
</dbReference>
<comment type="caution">
    <text evidence="3">The sequence shown here is derived from an EMBL/GenBank/DDBJ whole genome shotgun (WGS) entry which is preliminary data.</text>
</comment>
<reference evidence="3" key="1">
    <citation type="journal article" date="2021" name="Nat. Commun.">
        <title>Genetic determinants of endophytism in the Arabidopsis root mycobiome.</title>
        <authorList>
            <person name="Mesny F."/>
            <person name="Miyauchi S."/>
            <person name="Thiergart T."/>
            <person name="Pickel B."/>
            <person name="Atanasova L."/>
            <person name="Karlsson M."/>
            <person name="Huettel B."/>
            <person name="Barry K.W."/>
            <person name="Haridas S."/>
            <person name="Chen C."/>
            <person name="Bauer D."/>
            <person name="Andreopoulos W."/>
            <person name="Pangilinan J."/>
            <person name="LaButti K."/>
            <person name="Riley R."/>
            <person name="Lipzen A."/>
            <person name="Clum A."/>
            <person name="Drula E."/>
            <person name="Henrissat B."/>
            <person name="Kohler A."/>
            <person name="Grigoriev I.V."/>
            <person name="Martin F.M."/>
            <person name="Hacquard S."/>
        </authorList>
    </citation>
    <scope>NUCLEOTIDE SEQUENCE</scope>
    <source>
        <strain evidence="3">MPI-CAGE-CH-0230</strain>
    </source>
</reference>
<organism evidence="3 4">
    <name type="scientific">Microdochium trichocladiopsis</name>
    <dbReference type="NCBI Taxonomy" id="1682393"/>
    <lineage>
        <taxon>Eukaryota</taxon>
        <taxon>Fungi</taxon>
        <taxon>Dikarya</taxon>
        <taxon>Ascomycota</taxon>
        <taxon>Pezizomycotina</taxon>
        <taxon>Sordariomycetes</taxon>
        <taxon>Xylariomycetidae</taxon>
        <taxon>Xylariales</taxon>
        <taxon>Microdochiaceae</taxon>
        <taxon>Microdochium</taxon>
    </lineage>
</organism>
<sequence length="1092" mass="121505">MDRDHHLSSPKSPAGPGVLAAAKPNELARKNSQRTTGPKKATPLRHEGRECTRESAKENVRAPSAASNSTSNSTSTSPDPQLPDSADRQRPSFATHTFASHRRTQSTLSESKHPRLHRSNSSITSFRGVVPETPRDSPRLARSKTTTPVTSASARIHNALHADRSPSMRQPIGLAEAFQLAQQQEVVNSPLLDDTIDLIEAFQRANAEYNGGRFQGSPSPAPRTLRLKDGSPITINTDAFLASNKDGRDLTKRLQEFDPRHQLARRASASLATGLSPGQAIQPAEIQTNGTHKIIEDPEYDMDARENARSTTPTADRNRGSAQWSQDRRDEPLPSIEDDPDFDGDRPTPARQTASWSPEKSLNWNLEAEFTAGDLQISDSPRITNARGRSSMPAYALQGSDFTPNGASDFRRSNDRLDRIRDREAEIAGMSMSERPTTKLDDIRARERQNASPRALANSKLDEIRARNSEARSASPEMMRRSMRDELEDPTWPIRPKRGIDAMASNDDEQVKREQPVVTNDEDLALKHRIQERSIHRRTSQELLRRLSRATSTTPPRRGSFNATAALSGVQIKSPVKEEDAEEDKEADAAAVKEEPEQARPNIAFEEAKAQIRDGKAFKDRPTGGFAGIRRVQSSDSIHDKRSSAVHSETDPTDRIEAEMSLFAPLDNNSERESARAASRSPSEPAEEDTPRAARVDPLTMPTPRITGAYVDTPATIRTNGARKSHQGRGSWRLFSLKSTSGTKSPLNKSSPRDARIPAGVQRRSSSMPSMRRARSRSHSRPPPINSAKKVSVKDDLRAIMKEQQIEDSTLDEFDGVLEKTECDEDELEQEVNSTLLKVEDKSVVWDSSDRDRELEQLERVLLGIRDSKQGIARLEDKVAHSEKAAAHAAPVRIKTESSPPKDISAIPVAPVTSDRVVVSVPRLFHHGSFRPTKLGFWMLLVGAWLLLEGLFSRAFAGPQYACTPDTPCEWSPNEPYFPYTMPFMLDEWTTGGQGRSIVWKLGEDLGDTLADVSDWITNTDFSQQDQRYMGVWERKRHRRRLRKHGLIPKWVEPPAYKGKYAAWHAAASAGGDEDGYDYQGDNEKMDADEML</sequence>
<gene>
    <name evidence="3" type="ORF">B0I36DRAFT_331008</name>
</gene>
<protein>
    <submittedName>
        <fullName evidence="3">Uncharacterized protein</fullName>
    </submittedName>
</protein>
<feature type="compositionally biased region" description="Basic and acidic residues" evidence="2">
    <location>
        <begin position="44"/>
        <end position="60"/>
    </location>
</feature>
<feature type="region of interest" description="Disordered" evidence="2">
    <location>
        <begin position="1071"/>
        <end position="1092"/>
    </location>
</feature>
<accession>A0A9P8Y0S5</accession>
<dbReference type="Proteomes" id="UP000756346">
    <property type="component" value="Unassembled WGS sequence"/>
</dbReference>
<feature type="region of interest" description="Disordered" evidence="2">
    <location>
        <begin position="1"/>
        <end position="154"/>
    </location>
</feature>
<keyword evidence="1" id="KW-0175">Coiled coil</keyword>
<feature type="region of interest" description="Disordered" evidence="2">
    <location>
        <begin position="540"/>
        <end position="791"/>
    </location>
</feature>
<feature type="compositionally biased region" description="Polar residues" evidence="2">
    <location>
        <begin position="737"/>
        <end position="750"/>
    </location>
</feature>
<feature type="compositionally biased region" description="Basic and acidic residues" evidence="2">
    <location>
        <begin position="1082"/>
        <end position="1092"/>
    </location>
</feature>
<feature type="region of interest" description="Disordered" evidence="2">
    <location>
        <begin position="306"/>
        <end position="360"/>
    </location>
</feature>
<dbReference type="OrthoDB" id="3439035at2759"/>
<dbReference type="GeneID" id="70184464"/>
<feature type="compositionally biased region" description="Basic and acidic residues" evidence="2">
    <location>
        <begin position="606"/>
        <end position="622"/>
    </location>
</feature>